<comment type="similarity">
    <text evidence="1">Belongs to the helicase family. RecQ subfamily.</text>
</comment>
<keyword evidence="2" id="KW-0547">Nucleotide-binding</keyword>
<dbReference type="GO" id="GO:0005694">
    <property type="term" value="C:chromosome"/>
    <property type="evidence" value="ECO:0007669"/>
    <property type="project" value="TreeGrafter"/>
</dbReference>
<dbReference type="EC" id="5.6.2.4" evidence="7"/>
<dbReference type="InterPro" id="IPR001650">
    <property type="entry name" value="Helicase_C-like"/>
</dbReference>
<reference evidence="10 11" key="1">
    <citation type="journal article" date="2012" name="Science">
        <title>The Paleozoic origin of enzymatic lignin decomposition reconstructed from 31 fungal genomes.</title>
        <authorList>
            <person name="Floudas D."/>
            <person name="Binder M."/>
            <person name="Riley R."/>
            <person name="Barry K."/>
            <person name="Blanchette R.A."/>
            <person name="Henrissat B."/>
            <person name="Martinez A.T."/>
            <person name="Otillar R."/>
            <person name="Spatafora J.W."/>
            <person name="Yadav J.S."/>
            <person name="Aerts A."/>
            <person name="Benoit I."/>
            <person name="Boyd A."/>
            <person name="Carlson A."/>
            <person name="Copeland A."/>
            <person name="Coutinho P.M."/>
            <person name="de Vries R.P."/>
            <person name="Ferreira P."/>
            <person name="Findley K."/>
            <person name="Foster B."/>
            <person name="Gaskell J."/>
            <person name="Glotzer D."/>
            <person name="Gorecki P."/>
            <person name="Heitman J."/>
            <person name="Hesse C."/>
            <person name="Hori C."/>
            <person name="Igarashi K."/>
            <person name="Jurgens J.A."/>
            <person name="Kallen N."/>
            <person name="Kersten P."/>
            <person name="Kohler A."/>
            <person name="Kuees U."/>
            <person name="Kumar T.K.A."/>
            <person name="Kuo A."/>
            <person name="LaButti K."/>
            <person name="Larrondo L.F."/>
            <person name="Lindquist E."/>
            <person name="Ling A."/>
            <person name="Lombard V."/>
            <person name="Lucas S."/>
            <person name="Lundell T."/>
            <person name="Martin R."/>
            <person name="McLaughlin D.J."/>
            <person name="Morgenstern I."/>
            <person name="Morin E."/>
            <person name="Murat C."/>
            <person name="Nagy L.G."/>
            <person name="Nolan M."/>
            <person name="Ohm R.A."/>
            <person name="Patyshakuliyeva A."/>
            <person name="Rokas A."/>
            <person name="Ruiz-Duenas F.J."/>
            <person name="Sabat G."/>
            <person name="Salamov A."/>
            <person name="Samejima M."/>
            <person name="Schmutz J."/>
            <person name="Slot J.C."/>
            <person name="St John F."/>
            <person name="Stenlid J."/>
            <person name="Sun H."/>
            <person name="Sun S."/>
            <person name="Syed K."/>
            <person name="Tsang A."/>
            <person name="Wiebenga A."/>
            <person name="Young D."/>
            <person name="Pisabarro A."/>
            <person name="Eastwood D.C."/>
            <person name="Martin F."/>
            <person name="Cullen D."/>
            <person name="Grigoriev I.V."/>
            <person name="Hibbett D.S."/>
        </authorList>
    </citation>
    <scope>NUCLEOTIDE SEQUENCE</scope>
    <source>
        <strain evidence="11">FP-58527</strain>
    </source>
</reference>
<dbReference type="GO" id="GO:0003677">
    <property type="term" value="F:DNA binding"/>
    <property type="evidence" value="ECO:0007669"/>
    <property type="project" value="UniProtKB-KW"/>
</dbReference>
<dbReference type="GO" id="GO:0009378">
    <property type="term" value="F:four-way junction helicase activity"/>
    <property type="evidence" value="ECO:0007669"/>
    <property type="project" value="TreeGrafter"/>
</dbReference>
<dbReference type="GO" id="GO:0005524">
    <property type="term" value="F:ATP binding"/>
    <property type="evidence" value="ECO:0007669"/>
    <property type="project" value="UniProtKB-KW"/>
</dbReference>
<keyword evidence="11" id="KW-1185">Reference proteome</keyword>
<comment type="catalytic activity">
    <reaction evidence="6">
        <text>Couples ATP hydrolysis with the unwinding of duplex DNA by translocating in the 3'-5' direction.</text>
        <dbReference type="EC" id="5.6.2.4"/>
    </reaction>
</comment>
<dbReference type="SMART" id="SM00487">
    <property type="entry name" value="DEXDc"/>
    <property type="match status" value="1"/>
</dbReference>
<evidence type="ECO:0000256" key="4">
    <source>
        <dbReference type="ARBA" id="ARBA00023125"/>
    </source>
</evidence>
<dbReference type="EMBL" id="KE504274">
    <property type="protein sequence ID" value="EPS93459.1"/>
    <property type="molecule type" value="Genomic_DNA"/>
</dbReference>
<evidence type="ECO:0000313" key="10">
    <source>
        <dbReference type="EMBL" id="EPS93459.1"/>
    </source>
</evidence>
<dbReference type="SMART" id="SM00490">
    <property type="entry name" value="HELICc"/>
    <property type="match status" value="1"/>
</dbReference>
<feature type="domain" description="Helicase ATP-binding" evidence="8">
    <location>
        <begin position="31"/>
        <end position="207"/>
    </location>
</feature>
<dbReference type="PANTHER" id="PTHR13710:SF105">
    <property type="entry name" value="ATP-DEPENDENT DNA HELICASE Q1"/>
    <property type="match status" value="1"/>
</dbReference>
<evidence type="ECO:0000259" key="8">
    <source>
        <dbReference type="PROSITE" id="PS51192"/>
    </source>
</evidence>
<dbReference type="SUPFAM" id="SSF52540">
    <property type="entry name" value="P-loop containing nucleoside triphosphate hydrolases"/>
    <property type="match status" value="1"/>
</dbReference>
<dbReference type="GO" id="GO:0000724">
    <property type="term" value="P:double-strand break repair via homologous recombination"/>
    <property type="evidence" value="ECO:0007669"/>
    <property type="project" value="TreeGrafter"/>
</dbReference>
<dbReference type="PROSITE" id="PS51194">
    <property type="entry name" value="HELICASE_CTER"/>
    <property type="match status" value="1"/>
</dbReference>
<feature type="non-terminal residue" evidence="10">
    <location>
        <position position="391"/>
    </location>
</feature>
<organism evidence="10 11">
    <name type="scientific">Fomitopsis schrenkii</name>
    <name type="common">Brown rot fungus</name>
    <dbReference type="NCBI Taxonomy" id="2126942"/>
    <lineage>
        <taxon>Eukaryota</taxon>
        <taxon>Fungi</taxon>
        <taxon>Dikarya</taxon>
        <taxon>Basidiomycota</taxon>
        <taxon>Agaricomycotina</taxon>
        <taxon>Agaricomycetes</taxon>
        <taxon>Polyporales</taxon>
        <taxon>Fomitopsis</taxon>
    </lineage>
</organism>
<dbReference type="PROSITE" id="PS51192">
    <property type="entry name" value="HELICASE_ATP_BIND_1"/>
    <property type="match status" value="1"/>
</dbReference>
<evidence type="ECO:0000256" key="3">
    <source>
        <dbReference type="ARBA" id="ARBA00022840"/>
    </source>
</evidence>
<dbReference type="InParanoid" id="S8F3E0"/>
<name>S8F3E0_FOMSC</name>
<evidence type="ECO:0000256" key="5">
    <source>
        <dbReference type="ARBA" id="ARBA00023235"/>
    </source>
</evidence>
<dbReference type="Pfam" id="PF00271">
    <property type="entry name" value="Helicase_C"/>
    <property type="match status" value="1"/>
</dbReference>
<dbReference type="AlphaFoldDB" id="S8F3E0"/>
<dbReference type="InterPro" id="IPR014001">
    <property type="entry name" value="Helicase_ATP-bd"/>
</dbReference>
<dbReference type="PANTHER" id="PTHR13710">
    <property type="entry name" value="DNA HELICASE RECQ FAMILY MEMBER"/>
    <property type="match status" value="1"/>
</dbReference>
<dbReference type="InterPro" id="IPR027417">
    <property type="entry name" value="P-loop_NTPase"/>
</dbReference>
<evidence type="ECO:0000256" key="7">
    <source>
        <dbReference type="ARBA" id="ARBA00034808"/>
    </source>
</evidence>
<dbReference type="OrthoDB" id="10261556at2759"/>
<proteinExistence type="inferred from homology"/>
<keyword evidence="5" id="KW-0413">Isomerase</keyword>
<dbReference type="GO" id="GO:0005737">
    <property type="term" value="C:cytoplasm"/>
    <property type="evidence" value="ECO:0007669"/>
    <property type="project" value="TreeGrafter"/>
</dbReference>
<protein>
    <recommendedName>
        <fullName evidence="7">DNA 3'-5' helicase</fullName>
        <ecNumber evidence="7">5.6.2.4</ecNumber>
    </recommendedName>
</protein>
<evidence type="ECO:0000313" key="11">
    <source>
        <dbReference type="Proteomes" id="UP000015241"/>
    </source>
</evidence>
<evidence type="ECO:0000259" key="9">
    <source>
        <dbReference type="PROSITE" id="PS51194"/>
    </source>
</evidence>
<gene>
    <name evidence="10" type="ORF">FOMPIDRAFT_1136109</name>
</gene>
<dbReference type="Pfam" id="PF00270">
    <property type="entry name" value="DEAD"/>
    <property type="match status" value="1"/>
</dbReference>
<keyword evidence="4" id="KW-0238">DNA-binding</keyword>
<sequence length="391" mass="44425">MSSSSWSIKRIRDLVKAKFKKRACLFQIKVARALRKQKDVVAVAATGSGKTLSFWIPLLMALDDGEDKCIIVVTPLNLLGKQNVGLLSAAGLRGIAIDGNNATNETFQDVAAGKYHVIVINPEILMQEGGHCERLWKIPAFTSRLLYFVFDEGHCIREWSTFREQYKHVGSLRHLIPETIPFYVTSATLPTPLLLDVMEILQLRKGHTEFILRSNDRPDIALGIHKMQYAAYTYQDLGFLIPDGYQNDDPPPPKFLVFCNSKAETEAACLFLRSRLPGNTGLQKIKYFHASMSEFFRTDEYEAFRDGDTFGLCVTDAFGMGLDLTGIQLIVQWKAPMSMNTLWQRFGRAARGPGEFAFAILIVEKQYFDDEVAKRDEAREKRRAQERRKRQ</sequence>
<dbReference type="eggNOG" id="KOG0351">
    <property type="taxonomic scope" value="Eukaryota"/>
</dbReference>
<dbReference type="GO" id="GO:0043138">
    <property type="term" value="F:3'-5' DNA helicase activity"/>
    <property type="evidence" value="ECO:0007669"/>
    <property type="project" value="UniProtKB-EC"/>
</dbReference>
<evidence type="ECO:0000256" key="6">
    <source>
        <dbReference type="ARBA" id="ARBA00034617"/>
    </source>
</evidence>
<accession>S8F3E0</accession>
<dbReference type="Proteomes" id="UP000015241">
    <property type="component" value="Unassembled WGS sequence"/>
</dbReference>
<dbReference type="HOGENOM" id="CLU_001103_19_0_1"/>
<feature type="domain" description="Helicase C-terminal" evidence="9">
    <location>
        <begin position="240"/>
        <end position="391"/>
    </location>
</feature>
<dbReference type="InterPro" id="IPR011545">
    <property type="entry name" value="DEAD/DEAH_box_helicase_dom"/>
</dbReference>
<keyword evidence="3" id="KW-0067">ATP-binding</keyword>
<evidence type="ECO:0000256" key="1">
    <source>
        <dbReference type="ARBA" id="ARBA00005446"/>
    </source>
</evidence>
<dbReference type="STRING" id="743788.S8F3E0"/>
<dbReference type="Gene3D" id="3.40.50.300">
    <property type="entry name" value="P-loop containing nucleotide triphosphate hydrolases"/>
    <property type="match status" value="2"/>
</dbReference>
<evidence type="ECO:0000256" key="2">
    <source>
        <dbReference type="ARBA" id="ARBA00022741"/>
    </source>
</evidence>